<gene>
    <name evidence="4" type="ORF">SAMN05421847_1267</name>
</gene>
<dbReference type="Gene3D" id="3.40.50.880">
    <property type="match status" value="1"/>
</dbReference>
<evidence type="ECO:0000256" key="2">
    <source>
        <dbReference type="SAM" id="SignalP"/>
    </source>
</evidence>
<dbReference type="InterPro" id="IPR026444">
    <property type="entry name" value="Secre_tail"/>
</dbReference>
<feature type="signal peptide" evidence="2">
    <location>
        <begin position="1"/>
        <end position="19"/>
    </location>
</feature>
<organism evidence="4 5">
    <name type="scientific">Halpernia humi</name>
    <dbReference type="NCBI Taxonomy" id="493375"/>
    <lineage>
        <taxon>Bacteria</taxon>
        <taxon>Pseudomonadati</taxon>
        <taxon>Bacteroidota</taxon>
        <taxon>Flavobacteriia</taxon>
        <taxon>Flavobacteriales</taxon>
        <taxon>Weeksellaceae</taxon>
        <taxon>Chryseobacterium group</taxon>
        <taxon>Halpernia</taxon>
    </lineage>
</organism>
<dbReference type="Gene3D" id="2.60.40.3080">
    <property type="match status" value="1"/>
</dbReference>
<proteinExistence type="predicted"/>
<evidence type="ECO:0000313" key="4">
    <source>
        <dbReference type="EMBL" id="SEG00726.1"/>
    </source>
</evidence>
<feature type="domain" description="Secretion system C-terminal sorting" evidence="3">
    <location>
        <begin position="336"/>
        <end position="401"/>
    </location>
</feature>
<dbReference type="SUPFAM" id="SSF52317">
    <property type="entry name" value="Class I glutamine amidotransferase-like"/>
    <property type="match status" value="1"/>
</dbReference>
<feature type="chain" id="PRO_5009288493" evidence="2">
    <location>
        <begin position="20"/>
        <end position="407"/>
    </location>
</feature>
<evidence type="ECO:0000256" key="1">
    <source>
        <dbReference type="ARBA" id="ARBA00022729"/>
    </source>
</evidence>
<keyword evidence="1 2" id="KW-0732">Signal</keyword>
<dbReference type="AlphaFoldDB" id="A0A1H5WNA6"/>
<keyword evidence="5" id="KW-1185">Reference proteome</keyword>
<name>A0A1H5WNA6_9FLAO</name>
<accession>A0A1H5WNA6</accession>
<dbReference type="InterPro" id="IPR029062">
    <property type="entry name" value="Class_I_gatase-like"/>
</dbReference>
<dbReference type="Pfam" id="PF18962">
    <property type="entry name" value="Por_Secre_tail"/>
    <property type="match status" value="1"/>
</dbReference>
<evidence type="ECO:0000259" key="3">
    <source>
        <dbReference type="Pfam" id="PF18962"/>
    </source>
</evidence>
<dbReference type="EMBL" id="FNUS01000002">
    <property type="protein sequence ID" value="SEG00726.1"/>
    <property type="molecule type" value="Genomic_DNA"/>
</dbReference>
<protein>
    <submittedName>
        <fullName evidence="4">Por secretion system C-terminal sorting domain-containing protein</fullName>
    </submittedName>
</protein>
<dbReference type="Proteomes" id="UP000236738">
    <property type="component" value="Unassembled WGS sequence"/>
</dbReference>
<reference evidence="5" key="1">
    <citation type="submission" date="2016-10" db="EMBL/GenBank/DDBJ databases">
        <authorList>
            <person name="Varghese N."/>
            <person name="Submissions S."/>
        </authorList>
    </citation>
    <scope>NUCLEOTIDE SEQUENCE [LARGE SCALE GENOMIC DNA]</scope>
    <source>
        <strain evidence="5">DSM 21580</strain>
    </source>
</reference>
<dbReference type="RefSeq" id="WP_103913254.1">
    <property type="nucleotide sequence ID" value="NZ_FNUS01000002.1"/>
</dbReference>
<dbReference type="NCBIfam" id="TIGR04183">
    <property type="entry name" value="Por_Secre_tail"/>
    <property type="match status" value="1"/>
</dbReference>
<evidence type="ECO:0000313" key="5">
    <source>
        <dbReference type="Proteomes" id="UP000236738"/>
    </source>
</evidence>
<sequence>MKFKLLLIVIFSIVFSAKAQVKILFDATKAEMASNADWVIDADVHNLKATSSGTMVTSGSDSNPQMIPTPAQSGITSSTPETYWNGALSAWAIDLVKLGYTVETLPYTGKITYGDANNAQDLSNYKVFVIDEPNFRFPLSERDALINFVKNGGGLFIISDHNISDRNNDGWDSPHIWNDIFTTNSIQSDPFGISFDLANISGSTTNFASLPSNPILHGASGAPTEMQFFNGTTMTLNTTDNPSVQGLVFRSGASTTGLVNVMFATSTYGSGKVCALGDSSVPDDGTGDTGDSLYNGYTADANGNHKPLLLNATVWLATNSALSVNDLAKSEADVEIFPNPSSDYIYIKNNKGNNTNYTVTISDASGKLVFSKAINSNQIDIKNLQKGLYYLSVKTETGLKNFKIIKK</sequence>
<dbReference type="OrthoDB" id="626902at2"/>